<dbReference type="CDD" id="cd01556">
    <property type="entry name" value="EPSP_synthase"/>
    <property type="match status" value="1"/>
</dbReference>
<evidence type="ECO:0000256" key="7">
    <source>
        <dbReference type="ARBA" id="ARBA00044633"/>
    </source>
</evidence>
<dbReference type="HAMAP" id="MF_00210">
    <property type="entry name" value="EPSP_synth"/>
    <property type="match status" value="1"/>
</dbReference>
<dbReference type="InterPro" id="IPR001986">
    <property type="entry name" value="Enolpyruvate_Tfrase_dom"/>
</dbReference>
<gene>
    <name evidence="8 10" type="primary">aroA</name>
    <name evidence="10" type="ORF">GEV26_04430</name>
</gene>
<dbReference type="UniPathway" id="UPA00053">
    <property type="reaction ID" value="UER00089"/>
</dbReference>
<comment type="catalytic activity">
    <reaction evidence="7">
        <text>3-phosphoshikimate + phosphoenolpyruvate = 5-O-(1-carboxyvinyl)-3-phosphoshikimate + phosphate</text>
        <dbReference type="Rhea" id="RHEA:21256"/>
        <dbReference type="ChEBI" id="CHEBI:43474"/>
        <dbReference type="ChEBI" id="CHEBI:57701"/>
        <dbReference type="ChEBI" id="CHEBI:58702"/>
        <dbReference type="ChEBI" id="CHEBI:145989"/>
        <dbReference type="EC" id="2.5.1.19"/>
    </reaction>
    <physiologicalReaction direction="left-to-right" evidence="7">
        <dbReference type="Rhea" id="RHEA:21257"/>
    </physiologicalReaction>
</comment>
<feature type="binding site" evidence="8">
    <location>
        <position position="26"/>
    </location>
    <ligand>
        <name>phosphoenolpyruvate</name>
        <dbReference type="ChEBI" id="CHEBI:58702"/>
    </ligand>
</feature>
<dbReference type="FunFam" id="3.65.10.10:FF:000010">
    <property type="entry name" value="3-phosphoshikimate 1-carboxyvinyltransferase"/>
    <property type="match status" value="1"/>
</dbReference>
<evidence type="ECO:0000256" key="6">
    <source>
        <dbReference type="ARBA" id="ARBA00023141"/>
    </source>
</evidence>
<feature type="binding site" evidence="8">
    <location>
        <position position="27"/>
    </location>
    <ligand>
        <name>3-phosphoshikimate</name>
        <dbReference type="ChEBI" id="CHEBI:145989"/>
    </ligand>
</feature>
<feature type="active site" description="Proton acceptor" evidence="8">
    <location>
        <position position="314"/>
    </location>
</feature>
<keyword evidence="6 8" id="KW-0057">Aromatic amino acid biosynthesis</keyword>
<dbReference type="GO" id="GO:0008652">
    <property type="term" value="P:amino acid biosynthetic process"/>
    <property type="evidence" value="ECO:0007669"/>
    <property type="project" value="UniProtKB-KW"/>
</dbReference>
<dbReference type="Proteomes" id="UP000392064">
    <property type="component" value="Chromosome"/>
</dbReference>
<feature type="binding site" evidence="8">
    <location>
        <position position="172"/>
    </location>
    <ligand>
        <name>3-phosphoshikimate</name>
        <dbReference type="ChEBI" id="CHEBI:145989"/>
    </ligand>
</feature>
<feature type="binding site" evidence="8">
    <location>
        <position position="411"/>
    </location>
    <ligand>
        <name>phosphoenolpyruvate</name>
        <dbReference type="ChEBI" id="CHEBI:58702"/>
    </ligand>
</feature>
<evidence type="ECO:0000259" key="9">
    <source>
        <dbReference type="Pfam" id="PF00275"/>
    </source>
</evidence>
<dbReference type="KEGG" id="aef:GEV26_04430"/>
<dbReference type="AlphaFoldDB" id="A0A5Q2ML38"/>
<dbReference type="GO" id="GO:0005737">
    <property type="term" value="C:cytoplasm"/>
    <property type="evidence" value="ECO:0007669"/>
    <property type="project" value="UniProtKB-SubCell"/>
</dbReference>
<accession>A0A5Q2ML38</accession>
<dbReference type="GO" id="GO:0003866">
    <property type="term" value="F:3-phosphoshikimate 1-carboxyvinyltransferase activity"/>
    <property type="evidence" value="ECO:0007669"/>
    <property type="project" value="UniProtKB-UniRule"/>
</dbReference>
<comment type="subcellular location">
    <subcellularLocation>
        <location evidence="8">Cytoplasm</location>
    </subcellularLocation>
</comment>
<dbReference type="PANTHER" id="PTHR21090">
    <property type="entry name" value="AROM/DEHYDROQUINATE SYNTHASE"/>
    <property type="match status" value="1"/>
</dbReference>
<dbReference type="GO" id="GO:0009073">
    <property type="term" value="P:aromatic amino acid family biosynthetic process"/>
    <property type="evidence" value="ECO:0007669"/>
    <property type="project" value="UniProtKB-KW"/>
</dbReference>
<feature type="binding site" evidence="8">
    <location>
        <position position="31"/>
    </location>
    <ligand>
        <name>3-phosphoshikimate</name>
        <dbReference type="ChEBI" id="CHEBI:145989"/>
    </ligand>
</feature>
<dbReference type="FunFam" id="3.65.10.10:FF:000011">
    <property type="entry name" value="3-phosphoshikimate 1-carboxyvinyltransferase"/>
    <property type="match status" value="1"/>
</dbReference>
<sequence length="430" mass="45535">MTDPLPWLAPHRDTPFSGEVLVPGSKSLTNRVLILAALGDGPSVITRPLGSRDTNLMAAALTTLGATIDRDGMTWTVTPARTDATEPATIDCGLAGTVMRFVPLVAALGRAPVTFDGDEHARVRPMAATIATLRTLGVEVDDGGRGSLPFTVHGTGRVAGGTVEIDASSSSQFVSALLLVGARFEQGLDLRHTGATLPSMPHIEMTIAELRRRGVRVDTDEPARWVVHPGPIDALDVEIEPDLSNAGVFIAGGLVTGGDVRIRNWPRDTDQAGDAWRDIVPAFGGTVTQDGADLVFAAGPELKGVELDLHDVGELTPVIAAMAALASSPSRLTGVAHLRGHETDRLAALVAEINRLGGDAEELEDGLLIRPRPLHGATFRTYDDHRMAHAAVVLGLRVPDLLVENVVTTIKTYPNFAPVWERLMTAPAKV</sequence>
<dbReference type="EMBL" id="CP045737">
    <property type="protein sequence ID" value="QGG40670.1"/>
    <property type="molecule type" value="Genomic_DNA"/>
</dbReference>
<feature type="binding site" evidence="8">
    <location>
        <position position="386"/>
    </location>
    <ligand>
        <name>phosphoenolpyruvate</name>
        <dbReference type="ChEBI" id="CHEBI:58702"/>
    </ligand>
</feature>
<dbReference type="PROSITE" id="PS00885">
    <property type="entry name" value="EPSP_SYNTHASE_2"/>
    <property type="match status" value="1"/>
</dbReference>
<evidence type="ECO:0000313" key="10">
    <source>
        <dbReference type="EMBL" id="QGG40670.1"/>
    </source>
</evidence>
<comment type="function">
    <text evidence="8">Catalyzes the transfer of the enolpyruvyl moiety of phosphoenolpyruvate (PEP) to the 5-hydroxyl of shikimate-3-phosphate (S3P) to produce enolpyruvyl shikimate-3-phosphate and inorganic phosphate.</text>
</comment>
<dbReference type="SUPFAM" id="SSF55205">
    <property type="entry name" value="EPT/RTPC-like"/>
    <property type="match status" value="1"/>
</dbReference>
<dbReference type="InterPro" id="IPR036968">
    <property type="entry name" value="Enolpyruvate_Tfrase_sf"/>
</dbReference>
<evidence type="ECO:0000313" key="11">
    <source>
        <dbReference type="Proteomes" id="UP000392064"/>
    </source>
</evidence>
<comment type="similarity">
    <text evidence="2 8">Belongs to the EPSP synthase family.</text>
</comment>
<dbReference type="InterPro" id="IPR006264">
    <property type="entry name" value="EPSP_synthase"/>
</dbReference>
<comment type="pathway">
    <text evidence="1 8">Metabolic intermediate biosynthesis; chorismate biosynthesis; chorismate from D-erythrose 4-phosphate and phosphoenolpyruvate: step 6/7.</text>
</comment>
<keyword evidence="5 8" id="KW-0808">Transferase</keyword>
<evidence type="ECO:0000256" key="1">
    <source>
        <dbReference type="ARBA" id="ARBA00004811"/>
    </source>
</evidence>
<dbReference type="PANTHER" id="PTHR21090:SF5">
    <property type="entry name" value="PENTAFUNCTIONAL AROM POLYPEPTIDE"/>
    <property type="match status" value="1"/>
</dbReference>
<organism evidence="10 11">
    <name type="scientific">Aeromicrobium yanjiei</name>
    <dbReference type="NCBI Taxonomy" id="2662028"/>
    <lineage>
        <taxon>Bacteria</taxon>
        <taxon>Bacillati</taxon>
        <taxon>Actinomycetota</taxon>
        <taxon>Actinomycetes</taxon>
        <taxon>Propionibacteriales</taxon>
        <taxon>Nocardioidaceae</taxon>
        <taxon>Aeromicrobium</taxon>
    </lineage>
</organism>
<proteinExistence type="inferred from homology"/>
<dbReference type="NCBIfam" id="TIGR01356">
    <property type="entry name" value="aroA"/>
    <property type="match status" value="1"/>
</dbReference>
<feature type="domain" description="Enolpyruvate transferase" evidence="9">
    <location>
        <begin position="14"/>
        <end position="419"/>
    </location>
</feature>
<feature type="binding site" evidence="8">
    <location>
        <position position="314"/>
    </location>
    <ligand>
        <name>3-phosphoshikimate</name>
        <dbReference type="ChEBI" id="CHEBI:145989"/>
    </ligand>
</feature>
<feature type="binding site" evidence="8">
    <location>
        <position position="199"/>
    </location>
    <ligand>
        <name>3-phosphoshikimate</name>
        <dbReference type="ChEBI" id="CHEBI:145989"/>
    </ligand>
</feature>
<name>A0A5Q2ML38_9ACTN</name>
<feature type="binding site" evidence="8">
    <location>
        <position position="345"/>
    </location>
    <ligand>
        <name>phosphoenolpyruvate</name>
        <dbReference type="ChEBI" id="CHEBI:58702"/>
    </ligand>
</feature>
<dbReference type="EC" id="2.5.1.19" evidence="8"/>
<dbReference type="Pfam" id="PF00275">
    <property type="entry name" value="EPSP_synthase"/>
    <property type="match status" value="1"/>
</dbReference>
<dbReference type="RefSeq" id="WP_153651941.1">
    <property type="nucleotide sequence ID" value="NZ_CP045737.1"/>
</dbReference>
<evidence type="ECO:0000256" key="3">
    <source>
        <dbReference type="ARBA" id="ARBA00022490"/>
    </source>
</evidence>
<feature type="binding site" evidence="8">
    <location>
        <position position="96"/>
    </location>
    <ligand>
        <name>phosphoenolpyruvate</name>
        <dbReference type="ChEBI" id="CHEBI:58702"/>
    </ligand>
</feature>
<evidence type="ECO:0000256" key="2">
    <source>
        <dbReference type="ARBA" id="ARBA00009948"/>
    </source>
</evidence>
<dbReference type="PIRSF" id="PIRSF000505">
    <property type="entry name" value="EPSPS"/>
    <property type="match status" value="1"/>
</dbReference>
<dbReference type="Gene3D" id="3.65.10.10">
    <property type="entry name" value="Enolpyruvate transferase domain"/>
    <property type="match status" value="2"/>
</dbReference>
<evidence type="ECO:0000256" key="4">
    <source>
        <dbReference type="ARBA" id="ARBA00022605"/>
    </source>
</evidence>
<comment type="caution">
    <text evidence="8">Lacks conserved residue(s) required for the propagation of feature annotation.</text>
</comment>
<evidence type="ECO:0000256" key="5">
    <source>
        <dbReference type="ARBA" id="ARBA00022679"/>
    </source>
</evidence>
<keyword evidence="3 8" id="KW-0963">Cytoplasm</keyword>
<dbReference type="InterPro" id="IPR023193">
    <property type="entry name" value="EPSP_synthase_CS"/>
</dbReference>
<dbReference type="InterPro" id="IPR013792">
    <property type="entry name" value="RNA3'P_cycl/enolpyr_Trfase_a/b"/>
</dbReference>
<reference evidence="10 11" key="1">
    <citation type="submission" date="2019-11" db="EMBL/GenBank/DDBJ databases">
        <authorList>
            <person name="Li J."/>
        </authorList>
    </citation>
    <scope>NUCLEOTIDE SEQUENCE [LARGE SCALE GENOMIC DNA]</scope>
    <source>
        <strain evidence="10 11">MF47</strain>
    </source>
</reference>
<evidence type="ECO:0000256" key="8">
    <source>
        <dbReference type="HAMAP-Rule" id="MF_00210"/>
    </source>
</evidence>
<feature type="binding site" evidence="8">
    <location>
        <position position="341"/>
    </location>
    <ligand>
        <name>3-phosphoshikimate</name>
        <dbReference type="ChEBI" id="CHEBI:145989"/>
    </ligand>
</feature>
<keyword evidence="4 8" id="KW-0028">Amino-acid biosynthesis</keyword>
<feature type="binding site" evidence="8">
    <location>
        <position position="170"/>
    </location>
    <ligand>
        <name>3-phosphoshikimate</name>
        <dbReference type="ChEBI" id="CHEBI:145989"/>
    </ligand>
</feature>
<dbReference type="GO" id="GO:0009423">
    <property type="term" value="P:chorismate biosynthetic process"/>
    <property type="evidence" value="ECO:0007669"/>
    <property type="project" value="UniProtKB-UniRule"/>
</dbReference>
<feature type="binding site" evidence="8">
    <location>
        <position position="172"/>
    </location>
    <ligand>
        <name>phosphoenolpyruvate</name>
        <dbReference type="ChEBI" id="CHEBI:58702"/>
    </ligand>
</feature>
<comment type="subunit">
    <text evidence="8">Monomer.</text>
</comment>
<feature type="binding site" evidence="8">
    <location>
        <position position="26"/>
    </location>
    <ligand>
        <name>3-phosphoshikimate</name>
        <dbReference type="ChEBI" id="CHEBI:145989"/>
    </ligand>
</feature>
<feature type="binding site" evidence="8">
    <location>
        <position position="124"/>
    </location>
    <ligand>
        <name>phosphoenolpyruvate</name>
        <dbReference type="ChEBI" id="CHEBI:58702"/>
    </ligand>
</feature>
<protein>
    <recommendedName>
        <fullName evidence="8">3-phosphoshikimate 1-carboxyvinyltransferase</fullName>
        <ecNumber evidence="8">2.5.1.19</ecNumber>
    </recommendedName>
    <alternativeName>
        <fullName evidence="8">5-enolpyruvylshikimate-3-phosphate synthase</fullName>
        <shortName evidence="8">EPSP synthase</shortName>
        <shortName evidence="8">EPSPS</shortName>
    </alternativeName>
</protein>
<keyword evidence="11" id="KW-1185">Reference proteome</keyword>
<feature type="binding site" evidence="8">
    <location>
        <position position="171"/>
    </location>
    <ligand>
        <name>3-phosphoshikimate</name>
        <dbReference type="ChEBI" id="CHEBI:145989"/>
    </ligand>
</feature>